<organism evidence="1 2">
    <name type="scientific">Streptomyces huasconensis</name>
    <dbReference type="NCBI Taxonomy" id="1854574"/>
    <lineage>
        <taxon>Bacteria</taxon>
        <taxon>Bacillati</taxon>
        <taxon>Actinomycetota</taxon>
        <taxon>Actinomycetes</taxon>
        <taxon>Kitasatosporales</taxon>
        <taxon>Streptomycetaceae</taxon>
        <taxon>Streptomyces</taxon>
    </lineage>
</organism>
<protein>
    <submittedName>
        <fullName evidence="1">Uncharacterized protein</fullName>
    </submittedName>
</protein>
<dbReference type="Proteomes" id="UP001553843">
    <property type="component" value="Unassembled WGS sequence"/>
</dbReference>
<evidence type="ECO:0000313" key="2">
    <source>
        <dbReference type="Proteomes" id="UP001553843"/>
    </source>
</evidence>
<dbReference type="EMBL" id="JBEYRS010000002">
    <property type="protein sequence ID" value="MEW2361342.1"/>
    <property type="molecule type" value="Genomic_DNA"/>
</dbReference>
<sequence length="254" mass="28620">MAEWQQGGYDGVFYAGKKGTPQYGGYVLRADGESNPEVWFAFEWNARKQAHAWVGSAPTAEEAQKAVKGEFLCEVYRNAETGHCPWPGAVVRTTIYKGERLRIILCGEHAGVMKGWESVRLEEYRTKHGLLPDDPTMGERITPPLDLPPIREAVLKAGTTTERHMWSALNRAVEPLAELQYWRAHSARFPLGLNAQLRIDASGAWKRAHEHAQGMYAVYMREDHGQENATLPNDFLRLIEREAVKSFKEAKGGK</sequence>
<name>A0ABV3LPF9_9ACTN</name>
<dbReference type="RefSeq" id="WP_359775029.1">
    <property type="nucleotide sequence ID" value="NZ_JBEYRR010000002.1"/>
</dbReference>
<proteinExistence type="predicted"/>
<gene>
    <name evidence="1" type="ORF">AB0887_05115</name>
</gene>
<accession>A0ABV3LPF9</accession>
<reference evidence="1 2" key="1">
    <citation type="submission" date="2024-06" db="EMBL/GenBank/DDBJ databases">
        <title>The Natural Products Discovery Center: Release of the First 8490 Sequenced Strains for Exploring Actinobacteria Biosynthetic Diversity.</title>
        <authorList>
            <person name="Kalkreuter E."/>
            <person name="Kautsar S.A."/>
            <person name="Yang D."/>
            <person name="Bader C.D."/>
            <person name="Teijaro C.N."/>
            <person name="Fluegel L."/>
            <person name="Davis C.M."/>
            <person name="Simpson J.R."/>
            <person name="Lauterbach L."/>
            <person name="Steele A.D."/>
            <person name="Gui C."/>
            <person name="Meng S."/>
            <person name="Li G."/>
            <person name="Viehrig K."/>
            <person name="Ye F."/>
            <person name="Su P."/>
            <person name="Kiefer A.F."/>
            <person name="Nichols A."/>
            <person name="Cepeda A.J."/>
            <person name="Yan W."/>
            <person name="Fan B."/>
            <person name="Jiang Y."/>
            <person name="Adhikari A."/>
            <person name="Zheng C.-J."/>
            <person name="Schuster L."/>
            <person name="Cowan T.M."/>
            <person name="Smanski M.J."/>
            <person name="Chevrette M.G."/>
            <person name="De Carvalho L.P.S."/>
            <person name="Shen B."/>
        </authorList>
    </citation>
    <scope>NUCLEOTIDE SEQUENCE [LARGE SCALE GENOMIC DNA]</scope>
    <source>
        <strain evidence="1 2">NPDC047833</strain>
    </source>
</reference>
<evidence type="ECO:0000313" key="1">
    <source>
        <dbReference type="EMBL" id="MEW2361342.1"/>
    </source>
</evidence>
<comment type="caution">
    <text evidence="1">The sequence shown here is derived from an EMBL/GenBank/DDBJ whole genome shotgun (WGS) entry which is preliminary data.</text>
</comment>
<keyword evidence="2" id="KW-1185">Reference proteome</keyword>